<reference evidence="1" key="1">
    <citation type="submission" date="2021-02" db="EMBL/GenBank/DDBJ databases">
        <title>First Annotated Genome of the Yellow-green Alga Tribonema minus.</title>
        <authorList>
            <person name="Mahan K.M."/>
        </authorList>
    </citation>
    <scope>NUCLEOTIDE SEQUENCE</scope>
    <source>
        <strain evidence="1">UTEX B ZZ1240</strain>
    </source>
</reference>
<evidence type="ECO:0000313" key="1">
    <source>
        <dbReference type="EMBL" id="KAG5183725.1"/>
    </source>
</evidence>
<organism evidence="1 2">
    <name type="scientific">Tribonema minus</name>
    <dbReference type="NCBI Taxonomy" id="303371"/>
    <lineage>
        <taxon>Eukaryota</taxon>
        <taxon>Sar</taxon>
        <taxon>Stramenopiles</taxon>
        <taxon>Ochrophyta</taxon>
        <taxon>PX clade</taxon>
        <taxon>Xanthophyceae</taxon>
        <taxon>Tribonematales</taxon>
        <taxon>Tribonemataceae</taxon>
        <taxon>Tribonema</taxon>
    </lineage>
</organism>
<keyword evidence="2" id="KW-1185">Reference proteome</keyword>
<dbReference type="EMBL" id="JAFCMP010000190">
    <property type="protein sequence ID" value="KAG5183725.1"/>
    <property type="molecule type" value="Genomic_DNA"/>
</dbReference>
<comment type="caution">
    <text evidence="1">The sequence shown here is derived from an EMBL/GenBank/DDBJ whole genome shotgun (WGS) entry which is preliminary data.</text>
</comment>
<proteinExistence type="predicted"/>
<evidence type="ECO:0000313" key="2">
    <source>
        <dbReference type="Proteomes" id="UP000664859"/>
    </source>
</evidence>
<sequence length="279" mass="32374">MPLYADGTKVHFNRVGRKHAIPFGLYQFFEFLISFHSPCKSPQYADIMDLHREAPCFRDVPEPLVERFFGALHQMKLQDEHHDEVSTDTLRGVALRLFFRSLKACVRTQAAAREHADDDWYWTWDWDWRSDLLVALEPYQEMTEEDQSVFKHFGADAVSRISWYTPTYADGTWAHFNRVGRKHALPGPLHLFFDTLISYHSPCQSPTYADIMDLHREAPCFRGVPEPLVERFFGALHQMKLQDEHEGLGSKIARLLRGLPRMLAHEAPATPAEVKPLLR</sequence>
<name>A0A835Z2A1_9STRA</name>
<dbReference type="Proteomes" id="UP000664859">
    <property type="component" value="Unassembled WGS sequence"/>
</dbReference>
<protein>
    <submittedName>
        <fullName evidence="1">Uncharacterized protein</fullName>
    </submittedName>
</protein>
<dbReference type="AlphaFoldDB" id="A0A835Z2A1"/>
<accession>A0A835Z2A1</accession>
<gene>
    <name evidence="1" type="ORF">JKP88DRAFT_262949</name>
</gene>